<dbReference type="InterPro" id="IPR036249">
    <property type="entry name" value="Thioredoxin-like_sf"/>
</dbReference>
<dbReference type="RefSeq" id="WP_251806385.1">
    <property type="nucleotide sequence ID" value="NZ_CP166679.1"/>
</dbReference>
<reference evidence="2" key="1">
    <citation type="journal article" date="2019" name="Int. J. Syst. Evol. Microbiol.">
        <title>The Global Catalogue of Microorganisms (GCM) 10K type strain sequencing project: providing services to taxonomists for standard genome sequencing and annotation.</title>
        <authorList>
            <consortium name="The Broad Institute Genomics Platform"/>
            <consortium name="The Broad Institute Genome Sequencing Center for Infectious Disease"/>
            <person name="Wu L."/>
            <person name="Ma J."/>
        </authorList>
    </citation>
    <scope>NUCLEOTIDE SEQUENCE [LARGE SCALE GENOMIC DNA]</scope>
    <source>
        <strain evidence="2">KCTC 52924</strain>
    </source>
</reference>
<comment type="caution">
    <text evidence="1">The sequence shown here is derived from an EMBL/GenBank/DDBJ whole genome shotgun (WGS) entry which is preliminary data.</text>
</comment>
<protein>
    <submittedName>
        <fullName evidence="1">Arsenate reductase family protein</fullName>
    </submittedName>
</protein>
<gene>
    <name evidence="1" type="ORF">ACFS1K_15500</name>
</gene>
<dbReference type="EMBL" id="JBHUOK010000032">
    <property type="protein sequence ID" value="MFD2791181.1"/>
    <property type="molecule type" value="Genomic_DNA"/>
</dbReference>
<sequence length="140" mass="15643">MEEIVKDERKLTLYYHSGTSIGKQTYAYATTSDKKLLAIDIAKTKVTGTQWAQIADHLGIRICDLINMKHPDFIAEYGTDQVDLGWEDCLKILDKNPITLAHPILMFGATWILIKTPSKIASYLGADTVAIKKIEEDSGE</sequence>
<name>A0ABW5VJM4_9FLAO</name>
<evidence type="ECO:0000313" key="2">
    <source>
        <dbReference type="Proteomes" id="UP001597532"/>
    </source>
</evidence>
<dbReference type="Gene3D" id="3.40.30.10">
    <property type="entry name" value="Glutaredoxin"/>
    <property type="match status" value="1"/>
</dbReference>
<evidence type="ECO:0000313" key="1">
    <source>
        <dbReference type="EMBL" id="MFD2791181.1"/>
    </source>
</evidence>
<accession>A0ABW5VJM4</accession>
<dbReference type="SUPFAM" id="SSF52833">
    <property type="entry name" value="Thioredoxin-like"/>
    <property type="match status" value="1"/>
</dbReference>
<dbReference type="Proteomes" id="UP001597532">
    <property type="component" value="Unassembled WGS sequence"/>
</dbReference>
<organism evidence="1 2">
    <name type="scientific">Arenibacter antarcticus</name>
    <dbReference type="NCBI Taxonomy" id="2040469"/>
    <lineage>
        <taxon>Bacteria</taxon>
        <taxon>Pseudomonadati</taxon>
        <taxon>Bacteroidota</taxon>
        <taxon>Flavobacteriia</taxon>
        <taxon>Flavobacteriales</taxon>
        <taxon>Flavobacteriaceae</taxon>
        <taxon>Arenibacter</taxon>
    </lineage>
</organism>
<proteinExistence type="predicted"/>
<keyword evidence="2" id="KW-1185">Reference proteome</keyword>